<keyword evidence="7" id="KW-1185">Reference proteome</keyword>
<keyword evidence="2" id="KW-0863">Zinc-finger</keyword>
<dbReference type="InterPro" id="IPR017907">
    <property type="entry name" value="Znf_RING_CS"/>
</dbReference>
<dbReference type="PROSITE" id="PS00518">
    <property type="entry name" value="ZF_RING_1"/>
    <property type="match status" value="1"/>
</dbReference>
<dbReference type="Pfam" id="PF01485">
    <property type="entry name" value="IBR"/>
    <property type="match status" value="1"/>
</dbReference>
<dbReference type="SUPFAM" id="SSF57850">
    <property type="entry name" value="RING/U-box"/>
    <property type="match status" value="2"/>
</dbReference>
<dbReference type="GO" id="GO:0016567">
    <property type="term" value="P:protein ubiquitination"/>
    <property type="evidence" value="ECO:0007669"/>
    <property type="project" value="InterPro"/>
</dbReference>
<reference evidence="6 7" key="1">
    <citation type="journal article" date="2014" name="BMC Genomics">
        <title>Genome sequencing of four Aureobasidium pullulans varieties: biotechnological potential, stress tolerance, and description of new species.</title>
        <authorList>
            <person name="Gostin Ar C."/>
            <person name="Ohm R.A."/>
            <person name="Kogej T."/>
            <person name="Sonjak S."/>
            <person name="Turk M."/>
            <person name="Zajc J."/>
            <person name="Zalar P."/>
            <person name="Grube M."/>
            <person name="Sun H."/>
            <person name="Han J."/>
            <person name="Sharma A."/>
            <person name="Chiniquy J."/>
            <person name="Ngan C.Y."/>
            <person name="Lipzen A."/>
            <person name="Barry K."/>
            <person name="Grigoriev I.V."/>
            <person name="Gunde-Cimerman N."/>
        </authorList>
    </citation>
    <scope>NUCLEOTIDE SEQUENCE [LARGE SCALE GENOMIC DNA]</scope>
    <source>
        <strain evidence="6 7">CBS 147.97</strain>
    </source>
</reference>
<dbReference type="InterPro" id="IPR031127">
    <property type="entry name" value="E3_UB_ligase_RBR"/>
</dbReference>
<evidence type="ECO:0000256" key="3">
    <source>
        <dbReference type="ARBA" id="ARBA00022786"/>
    </source>
</evidence>
<keyword evidence="3" id="KW-0833">Ubl conjugation pathway</keyword>
<organism evidence="6 7">
    <name type="scientific">Aureobasidium namibiae CBS 147.97</name>
    <dbReference type="NCBI Taxonomy" id="1043004"/>
    <lineage>
        <taxon>Eukaryota</taxon>
        <taxon>Fungi</taxon>
        <taxon>Dikarya</taxon>
        <taxon>Ascomycota</taxon>
        <taxon>Pezizomycotina</taxon>
        <taxon>Dothideomycetes</taxon>
        <taxon>Dothideomycetidae</taxon>
        <taxon>Dothideales</taxon>
        <taxon>Saccotheciaceae</taxon>
        <taxon>Aureobasidium</taxon>
    </lineage>
</organism>
<dbReference type="GO" id="GO:0004842">
    <property type="term" value="F:ubiquitin-protein transferase activity"/>
    <property type="evidence" value="ECO:0007669"/>
    <property type="project" value="InterPro"/>
</dbReference>
<dbReference type="RefSeq" id="XP_013422404.1">
    <property type="nucleotide sequence ID" value="XM_013566950.1"/>
</dbReference>
<dbReference type="CDD" id="cd20335">
    <property type="entry name" value="BRcat_RBR"/>
    <property type="match status" value="1"/>
</dbReference>
<dbReference type="GO" id="GO:0008270">
    <property type="term" value="F:zinc ion binding"/>
    <property type="evidence" value="ECO:0007669"/>
    <property type="project" value="UniProtKB-KW"/>
</dbReference>
<dbReference type="PANTHER" id="PTHR11685">
    <property type="entry name" value="RBR FAMILY RING FINGER AND IBR DOMAIN-CONTAINING"/>
    <property type="match status" value="1"/>
</dbReference>
<evidence type="ECO:0000256" key="1">
    <source>
        <dbReference type="ARBA" id="ARBA00022723"/>
    </source>
</evidence>
<name>A0A074W5T2_9PEZI</name>
<dbReference type="STRING" id="1043004.A0A074W5T2"/>
<evidence type="ECO:0000313" key="7">
    <source>
        <dbReference type="Proteomes" id="UP000027730"/>
    </source>
</evidence>
<accession>A0A074W5T2</accession>
<feature type="domain" description="IBR" evidence="5">
    <location>
        <begin position="81"/>
        <end position="125"/>
    </location>
</feature>
<proteinExistence type="predicted"/>
<dbReference type="Proteomes" id="UP000027730">
    <property type="component" value="Unassembled WGS sequence"/>
</dbReference>
<dbReference type="OrthoDB" id="9977870at2759"/>
<dbReference type="EMBL" id="KL584734">
    <property type="protein sequence ID" value="KEQ68213.1"/>
    <property type="molecule type" value="Genomic_DNA"/>
</dbReference>
<dbReference type="AlphaFoldDB" id="A0A074W5T2"/>
<keyword evidence="4" id="KW-0862">Zinc</keyword>
<dbReference type="GeneID" id="25415961"/>
<dbReference type="HOGENOM" id="CLU_022048_5_2_1"/>
<keyword evidence="1" id="KW-0479">Metal-binding</keyword>
<evidence type="ECO:0000313" key="6">
    <source>
        <dbReference type="EMBL" id="KEQ68213.1"/>
    </source>
</evidence>
<dbReference type="InterPro" id="IPR002867">
    <property type="entry name" value="IBR_dom"/>
</dbReference>
<evidence type="ECO:0000259" key="5">
    <source>
        <dbReference type="Pfam" id="PF01485"/>
    </source>
</evidence>
<sequence length="184" mass="21182">MLVTCVACTERWLKSYTFSTPCRHRYCPECLTVLFDNATKDESMYPPRCCEQVILLASVRSIITTELADTFADKAEEYETLDRTYCVNPSCGRFIPPSVMSYNHAGCHECGTSTCARCKKKYHAGHCLPDHDMEKLLKLAKEKKWQSCSNCRRLVEKRSRCDHIETIFQSRTTRIALVVKHLVQ</sequence>
<evidence type="ECO:0000256" key="2">
    <source>
        <dbReference type="ARBA" id="ARBA00022771"/>
    </source>
</evidence>
<evidence type="ECO:0000256" key="4">
    <source>
        <dbReference type="ARBA" id="ARBA00022833"/>
    </source>
</evidence>
<gene>
    <name evidence="6" type="ORF">M436DRAFT_77066</name>
</gene>
<protein>
    <recommendedName>
        <fullName evidence="5">IBR domain-containing protein</fullName>
    </recommendedName>
</protein>